<reference evidence="5" key="1">
    <citation type="submission" date="2021-09" db="EMBL/GenBank/DDBJ databases">
        <authorList>
            <consortium name="AG Swart"/>
            <person name="Singh M."/>
            <person name="Singh A."/>
            <person name="Seah K."/>
            <person name="Emmerich C."/>
        </authorList>
    </citation>
    <scope>NUCLEOTIDE SEQUENCE</scope>
    <source>
        <strain evidence="5">ATCC30299</strain>
    </source>
</reference>
<dbReference type="InterPro" id="IPR019347">
    <property type="entry name" value="Axonemal_dynein_light_chain"/>
</dbReference>
<evidence type="ECO:0000259" key="4">
    <source>
        <dbReference type="PROSITE" id="PS50222"/>
    </source>
</evidence>
<accession>A0AAU9JU75</accession>
<dbReference type="InterPro" id="IPR018247">
    <property type="entry name" value="EF_Hand_1_Ca_BS"/>
</dbReference>
<name>A0AAU9JU75_9CILI</name>
<sequence length="959" mass="112544">MMHKKLPMTSRTHTSTPQGEFGEIFDRHYIPQSPTLPDLSSPRSLKLAITPIALKTKMMADIANAKLNRERIKSDKIIDGERSPSYKNKGNREEMADLMETLGFLKSTKAMKLPTSIDKLKEVVSDNIKIYETEETDRLELGRPVRRRDVHALADWLDMMLKQVLSEQNEDIEQLFEGALLIYNVCFHEIVRQVSVQCVERGELINRVWKAYLGILERALRIVNVKLLMQSQEFLHEKEEINARHLVEKTRILKEKDKLYIENEKLLRLIKIKGDESDKMTRREEKIIRKLEILQKQYENAKKEILYLKEDNRVLEAKLNNTDVDFIEKPDGVIEMRPKKVLKIRRKKADDIDEILRRDPLVSKVSLVEFGETEKIIESIEKNHDFEAELFSRPDFRDQEIDAPVILVNEAEQQTDVVDLCGESIGEKYIKLAAPHKEERKASNFKLVDLIAQQRHVIYEEDEEEEESDDDMLSQLEKQGKISEEQKEFVLTFQDKIDQVNSLIIKMRENFIANTQDSTLAQSLLKSISKAITKGHEQLDAQIAPKPVEAQTEPIRRRGRLYTTIQKVRAIKKLSAQNNVARQITYKVLNTPVYKLKRIMIKKMLLRFITQFYDVAVMKKIDPETKTIHMPDIVIDAFNHKYGMPKVVETKYQQLLSSCIKYKSIKRIYIFGRFLRLYDDLTDDDLMIYADCLNFMRAGVYKDIQADWAENLYIPYEKAVEYHKTFWNKLSLEENDGLKKDIEKIRQPDKQAYVDFDAYYEQIIDRIEKKREVRMNFIKCIYEAADFNGDGFLEYTEFQLLVRHISATNMTDKHSLDLFNRFSELFTGEQEEEVKALSFDNFSHLTLAHQVFTIESLNKFAKIFHEKGSLGHLQELSSHIDEKIEEFRWRLSKRPDWSQTCEEYEKVLMNLAKKVKNPTVSDSVWVGYRLMDEESKFICIQSMLSTLLPKCSALMYRLK</sequence>
<keyword evidence="2 3" id="KW-0175">Coiled coil</keyword>
<dbReference type="PANTHER" id="PTHR34894:SF5">
    <property type="entry name" value="EF-HAND DOMAIN-CONTAINING PROTEIN"/>
    <property type="match status" value="1"/>
</dbReference>
<evidence type="ECO:0000313" key="5">
    <source>
        <dbReference type="EMBL" id="CAG9330798.1"/>
    </source>
</evidence>
<keyword evidence="6" id="KW-1185">Reference proteome</keyword>
<dbReference type="Proteomes" id="UP001162131">
    <property type="component" value="Unassembled WGS sequence"/>
</dbReference>
<dbReference type="InterPro" id="IPR011992">
    <property type="entry name" value="EF-hand-dom_pair"/>
</dbReference>
<dbReference type="SUPFAM" id="SSF47473">
    <property type="entry name" value="EF-hand"/>
    <property type="match status" value="1"/>
</dbReference>
<dbReference type="PROSITE" id="PS50222">
    <property type="entry name" value="EF_HAND_2"/>
    <property type="match status" value="1"/>
</dbReference>
<gene>
    <name evidence="5" type="ORF">BSTOLATCC_MIC52212</name>
</gene>
<evidence type="ECO:0000256" key="3">
    <source>
        <dbReference type="SAM" id="Coils"/>
    </source>
</evidence>
<feature type="domain" description="EF-hand" evidence="4">
    <location>
        <begin position="773"/>
        <end position="808"/>
    </location>
</feature>
<comment type="caution">
    <text evidence="5">The sequence shown here is derived from an EMBL/GenBank/DDBJ whole genome shotgun (WGS) entry which is preliminary data.</text>
</comment>
<dbReference type="AlphaFoldDB" id="A0AAU9JU75"/>
<keyword evidence="1" id="KW-0106">Calcium</keyword>
<dbReference type="PROSITE" id="PS00018">
    <property type="entry name" value="EF_HAND_1"/>
    <property type="match status" value="1"/>
</dbReference>
<dbReference type="Pfam" id="PF10211">
    <property type="entry name" value="Ax_dynein_light"/>
    <property type="match status" value="1"/>
</dbReference>
<organism evidence="5 6">
    <name type="scientific">Blepharisma stoltei</name>
    <dbReference type="NCBI Taxonomy" id="1481888"/>
    <lineage>
        <taxon>Eukaryota</taxon>
        <taxon>Sar</taxon>
        <taxon>Alveolata</taxon>
        <taxon>Ciliophora</taxon>
        <taxon>Postciliodesmatophora</taxon>
        <taxon>Heterotrichea</taxon>
        <taxon>Heterotrichida</taxon>
        <taxon>Blepharismidae</taxon>
        <taxon>Blepharisma</taxon>
    </lineage>
</organism>
<evidence type="ECO:0000256" key="2">
    <source>
        <dbReference type="ARBA" id="ARBA00023054"/>
    </source>
</evidence>
<dbReference type="InterPro" id="IPR002048">
    <property type="entry name" value="EF_hand_dom"/>
</dbReference>
<protein>
    <recommendedName>
        <fullName evidence="4">EF-hand domain-containing protein</fullName>
    </recommendedName>
</protein>
<proteinExistence type="predicted"/>
<evidence type="ECO:0000313" key="6">
    <source>
        <dbReference type="Proteomes" id="UP001162131"/>
    </source>
</evidence>
<dbReference type="EMBL" id="CAJZBQ010000052">
    <property type="protein sequence ID" value="CAG9330798.1"/>
    <property type="molecule type" value="Genomic_DNA"/>
</dbReference>
<dbReference type="GO" id="GO:0005737">
    <property type="term" value="C:cytoplasm"/>
    <property type="evidence" value="ECO:0007669"/>
    <property type="project" value="UniProtKB-ARBA"/>
</dbReference>
<dbReference type="PANTHER" id="PTHR34894">
    <property type="entry name" value="SAM-DEPENDENT METHYLTRANSFERASE RSMI, CONSERVED SITE"/>
    <property type="match status" value="1"/>
</dbReference>
<dbReference type="GO" id="GO:0005509">
    <property type="term" value="F:calcium ion binding"/>
    <property type="evidence" value="ECO:0007669"/>
    <property type="project" value="InterPro"/>
</dbReference>
<feature type="coiled-coil region" evidence="3">
    <location>
        <begin position="284"/>
        <end position="318"/>
    </location>
</feature>
<evidence type="ECO:0000256" key="1">
    <source>
        <dbReference type="ARBA" id="ARBA00022837"/>
    </source>
</evidence>